<keyword evidence="3" id="KW-1185">Reference proteome</keyword>
<comment type="caution">
    <text evidence="2">The sequence shown here is derived from an EMBL/GenBank/DDBJ whole genome shotgun (WGS) entry which is preliminary data.</text>
</comment>
<accession>A0AAW0DWL3</accession>
<name>A0AAW0DWL3_9AGAR</name>
<proteinExistence type="predicted"/>
<organism evidence="2 3">
    <name type="scientific">Favolaschia claudopus</name>
    <dbReference type="NCBI Taxonomy" id="2862362"/>
    <lineage>
        <taxon>Eukaryota</taxon>
        <taxon>Fungi</taxon>
        <taxon>Dikarya</taxon>
        <taxon>Basidiomycota</taxon>
        <taxon>Agaricomycotina</taxon>
        <taxon>Agaricomycetes</taxon>
        <taxon>Agaricomycetidae</taxon>
        <taxon>Agaricales</taxon>
        <taxon>Marasmiineae</taxon>
        <taxon>Mycenaceae</taxon>
        <taxon>Favolaschia</taxon>
    </lineage>
</organism>
<evidence type="ECO:0000313" key="3">
    <source>
        <dbReference type="Proteomes" id="UP001362999"/>
    </source>
</evidence>
<sequence>MGRFFKNRPSPSLFLLRWPPNSVLFLHATANLCTEKLLAAVVLRAAGHTPPPHRHDGIVDLASTFHDIANRRLIECMILAYVHYTCCTPNPATFAQDVKPASLISIPVCSLTLRWIFRWIGAGRNTGAIEDDVSSPFMMFLISTSNPHPAAVSSTSSTPVPGKSRRRSSRHHCTIILDTREDNFGVGHPYPALRCYYAYPIPYPSLLAFTTLVVMARMDGRVRVESYRLRTIPAGETKCGISSWNERAVDTHMEVVADCPPGDSAPFSMRYLVRRRRTPGRIAVIGYPQSLASVLPAHIHLCSQLRPDGARVDTSFDSDPPPASSCFIQAAPLRKF</sequence>
<reference evidence="2 3" key="1">
    <citation type="journal article" date="2024" name="J Genomics">
        <title>Draft genome sequencing and assembly of Favolaschia claudopus CIRM-BRFM 2984 isolated from oak limbs.</title>
        <authorList>
            <person name="Navarro D."/>
            <person name="Drula E."/>
            <person name="Chaduli D."/>
            <person name="Cazenave R."/>
            <person name="Ahrendt S."/>
            <person name="Wang J."/>
            <person name="Lipzen A."/>
            <person name="Daum C."/>
            <person name="Barry K."/>
            <person name="Grigoriev I.V."/>
            <person name="Favel A."/>
            <person name="Rosso M.N."/>
            <person name="Martin F."/>
        </authorList>
    </citation>
    <scope>NUCLEOTIDE SEQUENCE [LARGE SCALE GENOMIC DNA]</scope>
    <source>
        <strain evidence="2 3">CIRM-BRFM 2984</strain>
    </source>
</reference>
<evidence type="ECO:0000313" key="2">
    <source>
        <dbReference type="EMBL" id="KAK7056038.1"/>
    </source>
</evidence>
<dbReference type="AlphaFoldDB" id="A0AAW0DWL3"/>
<evidence type="ECO:0000256" key="1">
    <source>
        <dbReference type="SAM" id="MobiDB-lite"/>
    </source>
</evidence>
<feature type="region of interest" description="Disordered" evidence="1">
    <location>
        <begin position="147"/>
        <end position="168"/>
    </location>
</feature>
<gene>
    <name evidence="2" type="ORF">R3P38DRAFT_3170695</name>
</gene>
<dbReference type="Proteomes" id="UP001362999">
    <property type="component" value="Unassembled WGS sequence"/>
</dbReference>
<feature type="compositionally biased region" description="Polar residues" evidence="1">
    <location>
        <begin position="147"/>
        <end position="159"/>
    </location>
</feature>
<protein>
    <submittedName>
        <fullName evidence="2">Uncharacterized protein</fullName>
    </submittedName>
</protein>
<dbReference type="EMBL" id="JAWWNJ010000005">
    <property type="protein sequence ID" value="KAK7056038.1"/>
    <property type="molecule type" value="Genomic_DNA"/>
</dbReference>